<reference evidence="3" key="1">
    <citation type="submission" date="2021-01" db="EMBL/GenBank/DDBJ databases">
        <authorList>
            <person name="Corre E."/>
            <person name="Pelletier E."/>
            <person name="Niang G."/>
            <person name="Scheremetjew M."/>
            <person name="Finn R."/>
            <person name="Kale V."/>
            <person name="Holt S."/>
            <person name="Cochrane G."/>
            <person name="Meng A."/>
            <person name="Brown T."/>
            <person name="Cohen L."/>
        </authorList>
    </citation>
    <scope>NUCLEOTIDE SEQUENCE</scope>
    <source>
        <strain evidence="3">CCMP1510</strain>
    </source>
</reference>
<evidence type="ECO:0000313" key="3">
    <source>
        <dbReference type="EMBL" id="CAE0374969.1"/>
    </source>
</evidence>
<dbReference type="Pfam" id="PF03937">
    <property type="entry name" value="Sdh5"/>
    <property type="match status" value="1"/>
</dbReference>
<dbReference type="PANTHER" id="PTHR12469:SF2">
    <property type="entry name" value="SUCCINATE DEHYDROGENASE ASSEMBLY FACTOR 2, MITOCHONDRIAL"/>
    <property type="match status" value="1"/>
</dbReference>
<protein>
    <recommendedName>
        <fullName evidence="4">Succinate dehydrogenase assembly factor 2, mitochondrial</fullName>
    </recommendedName>
</protein>
<organism evidence="3">
    <name type="scientific">Aureoumbra lagunensis</name>
    <dbReference type="NCBI Taxonomy" id="44058"/>
    <lineage>
        <taxon>Eukaryota</taxon>
        <taxon>Sar</taxon>
        <taxon>Stramenopiles</taxon>
        <taxon>Ochrophyta</taxon>
        <taxon>Pelagophyceae</taxon>
        <taxon>Pelagomonadales</taxon>
        <taxon>Aureoumbra</taxon>
    </lineage>
</organism>
<dbReference type="FunFam" id="1.10.150.250:FF:000004">
    <property type="entry name" value="Succinate dehydrogenase assembly factor 2, mitochondrial"/>
    <property type="match status" value="1"/>
</dbReference>
<dbReference type="PANTHER" id="PTHR12469">
    <property type="entry name" value="PROTEIN EMI5 HOMOLOG, MITOCHONDRIAL"/>
    <property type="match status" value="1"/>
</dbReference>
<name>A0A7S3K6Z6_9STRA</name>
<dbReference type="GO" id="GO:0034553">
    <property type="term" value="P:mitochondrial respiratory chain complex II assembly"/>
    <property type="evidence" value="ECO:0007669"/>
    <property type="project" value="TreeGrafter"/>
</dbReference>
<gene>
    <name evidence="3" type="ORF">ALAG00032_LOCUS15773</name>
</gene>
<accession>A0A7S3K6Z6</accession>
<dbReference type="GO" id="GO:0006121">
    <property type="term" value="P:mitochondrial electron transport, succinate to ubiquinone"/>
    <property type="evidence" value="ECO:0007669"/>
    <property type="project" value="TreeGrafter"/>
</dbReference>
<dbReference type="InterPro" id="IPR036714">
    <property type="entry name" value="SDH_sf"/>
</dbReference>
<evidence type="ECO:0008006" key="4">
    <source>
        <dbReference type="Google" id="ProtNLM"/>
    </source>
</evidence>
<dbReference type="GO" id="GO:0006099">
    <property type="term" value="P:tricarboxylic acid cycle"/>
    <property type="evidence" value="ECO:0007669"/>
    <property type="project" value="TreeGrafter"/>
</dbReference>
<dbReference type="InterPro" id="IPR005631">
    <property type="entry name" value="SDH"/>
</dbReference>
<keyword evidence="1" id="KW-0496">Mitochondrion</keyword>
<keyword evidence="2" id="KW-0143">Chaperone</keyword>
<dbReference type="AlphaFoldDB" id="A0A7S3K6Z6"/>
<evidence type="ECO:0000256" key="2">
    <source>
        <dbReference type="ARBA" id="ARBA00023186"/>
    </source>
</evidence>
<dbReference type="Gene3D" id="1.10.150.250">
    <property type="entry name" value="Flavinator of succinate dehydrogenase"/>
    <property type="match status" value="1"/>
</dbReference>
<proteinExistence type="predicted"/>
<dbReference type="EMBL" id="HBIJ01023820">
    <property type="protein sequence ID" value="CAE0374969.1"/>
    <property type="molecule type" value="Transcribed_RNA"/>
</dbReference>
<sequence>MISRHLRVSIPQAVRSVRPLSNIRDVAITPELEARANARWADIVRSHRSIPADDETRRKRLIYRSKQRGWLEVDLLLGTFATQYVSTFNEKECNEYEAILNCETIDIFNYITAKVPVPNEIDTPMMKRLQAFCKISPAGIDPDSYARVKTQANLT</sequence>
<dbReference type="GO" id="GO:0005739">
    <property type="term" value="C:mitochondrion"/>
    <property type="evidence" value="ECO:0007669"/>
    <property type="project" value="TreeGrafter"/>
</dbReference>
<evidence type="ECO:0000256" key="1">
    <source>
        <dbReference type="ARBA" id="ARBA00023128"/>
    </source>
</evidence>
<dbReference type="SUPFAM" id="SSF109910">
    <property type="entry name" value="YgfY-like"/>
    <property type="match status" value="1"/>
</dbReference>